<dbReference type="AlphaFoldDB" id="A0A0G1FJG6"/>
<accession>A0A0G1FJG6</accession>
<organism evidence="1 2">
    <name type="scientific">Candidatus Nomurabacteria bacterium GW2011_GWF2_43_8</name>
    <dbReference type="NCBI Taxonomy" id="1618779"/>
    <lineage>
        <taxon>Bacteria</taxon>
        <taxon>Candidatus Nomuraibacteriota</taxon>
    </lineage>
</organism>
<sequence>MTDILGGFIDKKKAESQFLSLDDGESVVINKLKDIKLVTKVGFGGDEKEVLRLKCEVETSEGTRDKDFDNGTQNFAKELQEKDVKVGCGFTLTRTGQQTKTRYTVSDVTPAA</sequence>
<name>A0A0G1FJG6_9BACT</name>
<evidence type="ECO:0000313" key="1">
    <source>
        <dbReference type="EMBL" id="KKT22118.1"/>
    </source>
</evidence>
<gene>
    <name evidence="1" type="ORF">UW07_C0044G0003</name>
</gene>
<comment type="caution">
    <text evidence="1">The sequence shown here is derived from an EMBL/GenBank/DDBJ whole genome shotgun (WGS) entry which is preliminary data.</text>
</comment>
<evidence type="ECO:0000313" key="2">
    <source>
        <dbReference type="Proteomes" id="UP000033831"/>
    </source>
</evidence>
<protein>
    <submittedName>
        <fullName evidence="1">Uncharacterized protein</fullName>
    </submittedName>
</protein>
<dbReference type="Proteomes" id="UP000033831">
    <property type="component" value="Unassembled WGS sequence"/>
</dbReference>
<dbReference type="EMBL" id="LCGX01000044">
    <property type="protein sequence ID" value="KKT22118.1"/>
    <property type="molecule type" value="Genomic_DNA"/>
</dbReference>
<proteinExistence type="predicted"/>
<reference evidence="1 2" key="1">
    <citation type="journal article" date="2015" name="Nature">
        <title>rRNA introns, odd ribosomes, and small enigmatic genomes across a large radiation of phyla.</title>
        <authorList>
            <person name="Brown C.T."/>
            <person name="Hug L.A."/>
            <person name="Thomas B.C."/>
            <person name="Sharon I."/>
            <person name="Castelle C.J."/>
            <person name="Singh A."/>
            <person name="Wilkins M.J."/>
            <person name="Williams K.H."/>
            <person name="Banfield J.F."/>
        </authorList>
    </citation>
    <scope>NUCLEOTIDE SEQUENCE [LARGE SCALE GENOMIC DNA]</scope>
</reference>